<dbReference type="EMBL" id="AP022590">
    <property type="protein sequence ID" value="BBY41665.1"/>
    <property type="molecule type" value="Genomic_DNA"/>
</dbReference>
<name>A0ABN6A2Y6_MYCNT</name>
<protein>
    <submittedName>
        <fullName evidence="1">Uncharacterized protein</fullName>
    </submittedName>
</protein>
<reference evidence="1 3" key="1">
    <citation type="journal article" date="2019" name="Emerg. Microbes Infect.">
        <title>Comprehensive subspecies identification of 175 nontuberculous mycobacteria species based on 7547 genomic profiles.</title>
        <authorList>
            <person name="Matsumoto Y."/>
            <person name="Kinjo T."/>
            <person name="Motooka D."/>
            <person name="Nabeya D."/>
            <person name="Jung N."/>
            <person name="Uechi K."/>
            <person name="Horii T."/>
            <person name="Iida T."/>
            <person name="Fujita J."/>
            <person name="Nakamura S."/>
        </authorList>
    </citation>
    <scope>NUCLEOTIDE SEQUENCE [LARGE SCALE GENOMIC DNA]</scope>
    <source>
        <strain evidence="1 3">JCM 18113</strain>
    </source>
</reference>
<evidence type="ECO:0000313" key="3">
    <source>
        <dbReference type="Proteomes" id="UP000465812"/>
    </source>
</evidence>
<evidence type="ECO:0000313" key="2">
    <source>
        <dbReference type="EMBL" id="BBY41665.1"/>
    </source>
</evidence>
<sequence>MNLEADVNCPHCGWVIVCSHSGGMHHSGTGARDWSDFPWTENFVENLARAAAVDPEIYALSDGPTKRRADRIRAERDGTILTSGKTPAHHIAAPGTNPAYVAAAIRKELERLANAREGVRNHTLLAVACNVFEFVKAQHANEAPARAELERIATAVGLEAREIHATIESAWRRVGPRDVPAKTTRGAAS</sequence>
<accession>A0ABN6A2Y6</accession>
<dbReference type="Proteomes" id="UP000465812">
    <property type="component" value="Chromosome"/>
</dbReference>
<dbReference type="EMBL" id="AP022590">
    <property type="protein sequence ID" value="BBY35882.1"/>
    <property type="molecule type" value="Genomic_DNA"/>
</dbReference>
<reference evidence="1" key="2">
    <citation type="submission" date="2020-02" db="EMBL/GenBank/DDBJ databases">
        <authorList>
            <person name="Matsumoto Y."/>
            <person name="Kinjo T."/>
            <person name="Motooka D."/>
            <person name="Nabeya D."/>
            <person name="Jung N."/>
            <person name="Uechi K."/>
            <person name="Horii T."/>
            <person name="Iida T."/>
            <person name="Fujita J."/>
            <person name="Nakamura S."/>
        </authorList>
    </citation>
    <scope>NUCLEOTIDE SEQUENCE</scope>
    <source>
        <strain evidence="1">JCM 18113</strain>
    </source>
</reference>
<keyword evidence="3" id="KW-1185">Reference proteome</keyword>
<gene>
    <name evidence="1" type="ORF">MMAN_00160</name>
    <name evidence="2" type="ORF">MMAN_57990</name>
</gene>
<dbReference type="RefSeq" id="WP_142275413.1">
    <property type="nucleotide sequence ID" value="NZ_AP022590.1"/>
</dbReference>
<evidence type="ECO:0000313" key="1">
    <source>
        <dbReference type="EMBL" id="BBY35882.1"/>
    </source>
</evidence>
<proteinExistence type="predicted"/>
<organism evidence="1 3">
    <name type="scientific">Mycobacterium mantenii</name>
    <dbReference type="NCBI Taxonomy" id="560555"/>
    <lineage>
        <taxon>Bacteria</taxon>
        <taxon>Bacillati</taxon>
        <taxon>Actinomycetota</taxon>
        <taxon>Actinomycetes</taxon>
        <taxon>Mycobacteriales</taxon>
        <taxon>Mycobacteriaceae</taxon>
        <taxon>Mycobacterium</taxon>
        <taxon>Mycobacterium avium complex (MAC)</taxon>
    </lineage>
</organism>